<evidence type="ECO:0000313" key="2">
    <source>
        <dbReference type="EMBL" id="CAL4784801.1"/>
    </source>
</evidence>
<accession>A0A9P1G1G7</accession>
<dbReference type="EMBL" id="CAMXCT020002336">
    <property type="protein sequence ID" value="CAL1150864.1"/>
    <property type="molecule type" value="Genomic_DNA"/>
</dbReference>
<dbReference type="InterPro" id="IPR011989">
    <property type="entry name" value="ARM-like"/>
</dbReference>
<proteinExistence type="predicted"/>
<dbReference type="OrthoDB" id="10604625at2759"/>
<sequence length="758" mass="82780">MLVKLVPQMNNGNLQQATAELVGNAVRLCQEQVMGCVKLLIQALVSKQSPELALDAAWALNEMAHKNPLVAGWIREVGGLQALQESVVVYASHTEHVNCCTWLVRMIGGASGLLQLLSTEPCRPEVVVAVLQVLRKDSGCWRNSAGPLDEAPQLLRSVAQRLAQLSIPELLQDATTVLQEMAVEPLLGHELLKMGGAQLMSVTLQMAVRCQDTSTAESCCKILSALTKVGRVDCEHLLRSGDLLSSLQAAAQMGSGGQLEEDVGQSLGFILGLPEALQLFDRVGQRGVRGVLLTIKELCTTEDLEAIRQLPAIMGELLQLQKKSPRNAIFLSALLQALGACCSSLAPHCNPGDCAPLDETIKMLVSRLYEPVQIPEEGWGYFCRDEVEAIFDPLGKVTLAKDAWRDVLLKHGAKEAASQRISELVGDRRLEKYCVWFLAALAGMPFVVQELQRHLQRDAVVDACMCAIIDILDDDLECDWLLSGRTLMVSQQEVPGMLELMAQAMLAHPQDALLQSRGCHCLALLMRMVQHVGDLNQACLTIIMKTVLKAYDSHYEHQSAVRDVSFLLRSLLEPRHGQDPQAEWAQKQLAQHLQQEGTHRQLESSTKHFCGFVDACRFAELFENTLACIVLLNGAGRMLNFLKESADLQGHPTLCAAGMKALFELGSSRSSVLSEANGILLDGGIVAQGCQGVQAALRQLVRHPDEALKQAAVLLDGLCVAGRTMHMLETLLISPSVQEEKPGARTQELKDNVTRCLI</sequence>
<protein>
    <submittedName>
        <fullName evidence="2">NYN domain-containing protein</fullName>
    </submittedName>
</protein>
<dbReference type="EMBL" id="CAMXCT030002336">
    <property type="protein sequence ID" value="CAL4784801.1"/>
    <property type="molecule type" value="Genomic_DNA"/>
</dbReference>
<dbReference type="AlphaFoldDB" id="A0A9P1G1G7"/>
<reference evidence="2 3" key="2">
    <citation type="submission" date="2024-05" db="EMBL/GenBank/DDBJ databases">
        <authorList>
            <person name="Chen Y."/>
            <person name="Shah S."/>
            <person name="Dougan E. K."/>
            <person name="Thang M."/>
            <person name="Chan C."/>
        </authorList>
    </citation>
    <scope>NUCLEOTIDE SEQUENCE [LARGE SCALE GENOMIC DNA]</scope>
</reference>
<evidence type="ECO:0000313" key="3">
    <source>
        <dbReference type="Proteomes" id="UP001152797"/>
    </source>
</evidence>
<reference evidence="1" key="1">
    <citation type="submission" date="2022-10" db="EMBL/GenBank/DDBJ databases">
        <authorList>
            <person name="Chen Y."/>
            <person name="Dougan E. K."/>
            <person name="Chan C."/>
            <person name="Rhodes N."/>
            <person name="Thang M."/>
        </authorList>
    </citation>
    <scope>NUCLEOTIDE SEQUENCE</scope>
</reference>
<keyword evidence="3" id="KW-1185">Reference proteome</keyword>
<dbReference type="InterPro" id="IPR016024">
    <property type="entry name" value="ARM-type_fold"/>
</dbReference>
<evidence type="ECO:0000313" key="1">
    <source>
        <dbReference type="EMBL" id="CAI3997489.1"/>
    </source>
</evidence>
<organism evidence="1">
    <name type="scientific">Cladocopium goreaui</name>
    <dbReference type="NCBI Taxonomy" id="2562237"/>
    <lineage>
        <taxon>Eukaryota</taxon>
        <taxon>Sar</taxon>
        <taxon>Alveolata</taxon>
        <taxon>Dinophyceae</taxon>
        <taxon>Suessiales</taxon>
        <taxon>Symbiodiniaceae</taxon>
        <taxon>Cladocopium</taxon>
    </lineage>
</organism>
<comment type="caution">
    <text evidence="1">The sequence shown here is derived from an EMBL/GenBank/DDBJ whole genome shotgun (WGS) entry which is preliminary data.</text>
</comment>
<gene>
    <name evidence="1" type="ORF">C1SCF055_LOCUS23865</name>
</gene>
<name>A0A9P1G1G7_9DINO</name>
<dbReference type="SUPFAM" id="SSF48371">
    <property type="entry name" value="ARM repeat"/>
    <property type="match status" value="2"/>
</dbReference>
<dbReference type="Proteomes" id="UP001152797">
    <property type="component" value="Unassembled WGS sequence"/>
</dbReference>
<dbReference type="Gene3D" id="1.25.10.10">
    <property type="entry name" value="Leucine-rich Repeat Variant"/>
    <property type="match status" value="1"/>
</dbReference>
<dbReference type="EMBL" id="CAMXCT010002336">
    <property type="protein sequence ID" value="CAI3997489.1"/>
    <property type="molecule type" value="Genomic_DNA"/>
</dbReference>